<evidence type="ECO:0000256" key="4">
    <source>
        <dbReference type="ARBA" id="ARBA00023136"/>
    </source>
</evidence>
<comment type="caution">
    <text evidence="6">The sequence shown here is derived from an EMBL/GenBank/DDBJ whole genome shotgun (WGS) entry which is preliminary data.</text>
</comment>
<dbReference type="Proteomes" id="UP001634394">
    <property type="component" value="Unassembled WGS sequence"/>
</dbReference>
<dbReference type="GO" id="GO:0016020">
    <property type="term" value="C:membrane"/>
    <property type="evidence" value="ECO:0007669"/>
    <property type="project" value="UniProtKB-SubCell"/>
</dbReference>
<feature type="transmembrane region" description="Helical" evidence="5">
    <location>
        <begin position="102"/>
        <end position="123"/>
    </location>
</feature>
<name>A0ABD3XMT2_SINWO</name>
<dbReference type="Gene3D" id="1.10.1450.10">
    <property type="entry name" value="Tetraspanin"/>
    <property type="match status" value="1"/>
</dbReference>
<dbReference type="AlphaFoldDB" id="A0ABD3XMT2"/>
<protein>
    <recommendedName>
        <fullName evidence="8">Tetraspanin</fullName>
    </recommendedName>
</protein>
<sequence>METKRQTLIRHESKDKMCLLIANAVLLVVSIGILAVGAYIRANEGFSNSDAIALLNNMSFGQKNFGDITRIVSILDICSGTVTFLVSILGVVCSLSLKRNMILLYLSILLLIGVFNVVAFGFSCQLLNSAVRMKSSEFEDLLKNFDGTGATDTFSKGWNALFITFDCCGASDVRINQNPFRDYPTKWWSNSLRNFDQIPYSCCEEATIGNYFNKTYTDCSLFFHNYQRTGCYTAVSRLLKILAGSVVGLHIFMFLLEIFISIVCLITFFCSSSQKGFKKCQVDHYNDSVFGSRTALVDSKGFPIKSGVIRGKSVLVIHDLEDSSVVTPTNTHFNGK</sequence>
<feature type="transmembrane region" description="Helical" evidence="5">
    <location>
        <begin position="20"/>
        <end position="40"/>
    </location>
</feature>
<evidence type="ECO:0000256" key="3">
    <source>
        <dbReference type="ARBA" id="ARBA00022989"/>
    </source>
</evidence>
<reference evidence="6 7" key="1">
    <citation type="submission" date="2024-11" db="EMBL/GenBank/DDBJ databases">
        <title>Chromosome-level genome assembly of the freshwater bivalve Anodonta woodiana.</title>
        <authorList>
            <person name="Chen X."/>
        </authorList>
    </citation>
    <scope>NUCLEOTIDE SEQUENCE [LARGE SCALE GENOMIC DNA]</scope>
    <source>
        <strain evidence="6">MN2024</strain>
        <tissue evidence="6">Gills</tissue>
    </source>
</reference>
<dbReference type="PANTHER" id="PTHR19282">
    <property type="entry name" value="TETRASPANIN"/>
    <property type="match status" value="1"/>
</dbReference>
<keyword evidence="4 5" id="KW-0472">Membrane</keyword>
<proteinExistence type="predicted"/>
<accession>A0ABD3XMT2</accession>
<evidence type="ECO:0000313" key="7">
    <source>
        <dbReference type="Proteomes" id="UP001634394"/>
    </source>
</evidence>
<dbReference type="InterPro" id="IPR008952">
    <property type="entry name" value="Tetraspanin_EC2_sf"/>
</dbReference>
<gene>
    <name evidence="6" type="ORF">ACJMK2_026951</name>
</gene>
<evidence type="ECO:0008006" key="8">
    <source>
        <dbReference type="Google" id="ProtNLM"/>
    </source>
</evidence>
<evidence type="ECO:0000256" key="1">
    <source>
        <dbReference type="ARBA" id="ARBA00004141"/>
    </source>
</evidence>
<keyword evidence="2 5" id="KW-0812">Transmembrane</keyword>
<keyword evidence="7" id="KW-1185">Reference proteome</keyword>
<keyword evidence="3 5" id="KW-1133">Transmembrane helix</keyword>
<dbReference type="SUPFAM" id="SSF48652">
    <property type="entry name" value="Tetraspanin"/>
    <property type="match status" value="1"/>
</dbReference>
<organism evidence="6 7">
    <name type="scientific">Sinanodonta woodiana</name>
    <name type="common">Chinese pond mussel</name>
    <name type="synonym">Anodonta woodiana</name>
    <dbReference type="NCBI Taxonomy" id="1069815"/>
    <lineage>
        <taxon>Eukaryota</taxon>
        <taxon>Metazoa</taxon>
        <taxon>Spiralia</taxon>
        <taxon>Lophotrochozoa</taxon>
        <taxon>Mollusca</taxon>
        <taxon>Bivalvia</taxon>
        <taxon>Autobranchia</taxon>
        <taxon>Heteroconchia</taxon>
        <taxon>Palaeoheterodonta</taxon>
        <taxon>Unionida</taxon>
        <taxon>Unionoidea</taxon>
        <taxon>Unionidae</taxon>
        <taxon>Unioninae</taxon>
        <taxon>Sinanodonta</taxon>
    </lineage>
</organism>
<dbReference type="EMBL" id="JBJQND010000002">
    <property type="protein sequence ID" value="KAL3886995.1"/>
    <property type="molecule type" value="Genomic_DNA"/>
</dbReference>
<dbReference type="Pfam" id="PF00335">
    <property type="entry name" value="Tetraspanin"/>
    <property type="match status" value="1"/>
</dbReference>
<comment type="subcellular location">
    <subcellularLocation>
        <location evidence="1">Membrane</location>
        <topology evidence="1">Multi-pass membrane protein</topology>
    </subcellularLocation>
</comment>
<feature type="transmembrane region" description="Helical" evidence="5">
    <location>
        <begin position="71"/>
        <end position="95"/>
    </location>
</feature>
<evidence type="ECO:0000256" key="2">
    <source>
        <dbReference type="ARBA" id="ARBA00022692"/>
    </source>
</evidence>
<evidence type="ECO:0000256" key="5">
    <source>
        <dbReference type="SAM" id="Phobius"/>
    </source>
</evidence>
<dbReference type="InterPro" id="IPR018499">
    <property type="entry name" value="Tetraspanin/Peripherin"/>
</dbReference>
<evidence type="ECO:0000313" key="6">
    <source>
        <dbReference type="EMBL" id="KAL3886995.1"/>
    </source>
</evidence>
<feature type="transmembrane region" description="Helical" evidence="5">
    <location>
        <begin position="247"/>
        <end position="269"/>
    </location>
</feature>